<organism evidence="4 6">
    <name type="scientific">Adineta ricciae</name>
    <name type="common">Rotifer</name>
    <dbReference type="NCBI Taxonomy" id="249248"/>
    <lineage>
        <taxon>Eukaryota</taxon>
        <taxon>Metazoa</taxon>
        <taxon>Spiralia</taxon>
        <taxon>Gnathifera</taxon>
        <taxon>Rotifera</taxon>
        <taxon>Eurotatoria</taxon>
        <taxon>Bdelloidea</taxon>
        <taxon>Adinetida</taxon>
        <taxon>Adinetidae</taxon>
        <taxon>Adineta</taxon>
    </lineage>
</organism>
<feature type="compositionally biased region" description="Basic and acidic residues" evidence="1">
    <location>
        <begin position="46"/>
        <end position="60"/>
    </location>
</feature>
<reference evidence="4" key="1">
    <citation type="submission" date="2021-02" db="EMBL/GenBank/DDBJ databases">
        <authorList>
            <person name="Nowell W R."/>
        </authorList>
    </citation>
    <scope>NUCLEOTIDE SEQUENCE</scope>
</reference>
<comment type="caution">
    <text evidence="4">The sequence shown here is derived from an EMBL/GenBank/DDBJ whole genome shotgun (WGS) entry which is preliminary data.</text>
</comment>
<name>A0A814Q491_ADIRI</name>
<protein>
    <recommendedName>
        <fullName evidence="7">Small integral membrane protein 15</fullName>
    </recommendedName>
</protein>
<feature type="region of interest" description="Disordered" evidence="1">
    <location>
        <begin position="42"/>
        <end position="74"/>
    </location>
</feature>
<evidence type="ECO:0000256" key="2">
    <source>
        <dbReference type="SAM" id="Phobius"/>
    </source>
</evidence>
<evidence type="ECO:0008006" key="7">
    <source>
        <dbReference type="Google" id="ProtNLM"/>
    </source>
</evidence>
<evidence type="ECO:0000313" key="3">
    <source>
        <dbReference type="EMBL" id="CAF1054831.1"/>
    </source>
</evidence>
<evidence type="ECO:0000313" key="4">
    <source>
        <dbReference type="EMBL" id="CAF1114255.1"/>
    </source>
</evidence>
<dbReference type="Proteomes" id="UP000663828">
    <property type="component" value="Unassembled WGS sequence"/>
</dbReference>
<keyword evidence="2" id="KW-0812">Transmembrane</keyword>
<dbReference type="Proteomes" id="UP000663852">
    <property type="component" value="Unassembled WGS sequence"/>
</dbReference>
<dbReference type="EMBL" id="CAJNOR010001004">
    <property type="protein sequence ID" value="CAF1054831.1"/>
    <property type="molecule type" value="Genomic_DNA"/>
</dbReference>
<keyword evidence="2" id="KW-0472">Membrane</keyword>
<sequence>MVELKGPGYTTSYNNFLIIIPAIIIITLIGFVAYRLVDSFNSKKKQKEEKARLKQKKLDRQASPQTSPRKNKQK</sequence>
<feature type="transmembrane region" description="Helical" evidence="2">
    <location>
        <begin position="16"/>
        <end position="37"/>
    </location>
</feature>
<evidence type="ECO:0000313" key="6">
    <source>
        <dbReference type="Proteomes" id="UP000663852"/>
    </source>
</evidence>
<dbReference type="EMBL" id="CAJNOJ010000102">
    <property type="protein sequence ID" value="CAF1114255.1"/>
    <property type="molecule type" value="Genomic_DNA"/>
</dbReference>
<keyword evidence="2" id="KW-1133">Transmembrane helix</keyword>
<evidence type="ECO:0000313" key="5">
    <source>
        <dbReference type="Proteomes" id="UP000663828"/>
    </source>
</evidence>
<gene>
    <name evidence="4" type="ORF">EDS130_LOCUS20697</name>
    <name evidence="3" type="ORF">XAT740_LOCUS15968</name>
</gene>
<dbReference type="AlphaFoldDB" id="A0A814Q491"/>
<keyword evidence="5" id="KW-1185">Reference proteome</keyword>
<proteinExistence type="predicted"/>
<accession>A0A814Q491</accession>
<evidence type="ECO:0000256" key="1">
    <source>
        <dbReference type="SAM" id="MobiDB-lite"/>
    </source>
</evidence>